<keyword evidence="1" id="KW-0805">Transcription regulation</keyword>
<dbReference type="PANTHER" id="PTHR35790">
    <property type="entry name" value="HTH-TYPE TRANSCRIPTIONAL REGULATOR PCHR"/>
    <property type="match status" value="1"/>
</dbReference>
<sequence>MNNELMVEKLSETFQMFTEFNDKGFKENYSDLNINEVHAIDYIGRTENANVTKITNHLKITKGGVTKITKKLMLKEYISSYQTEENKKEKYFNLTEKGKEIFEKHKTLHMESIKRDKKIFENFDENEKEVISNFLDILKKDFEEKLNK</sequence>
<protein>
    <submittedName>
        <fullName evidence="5">MarR family transcriptional regulator</fullName>
    </submittedName>
</protein>
<evidence type="ECO:0000313" key="6">
    <source>
        <dbReference type="Proteomes" id="UP001222800"/>
    </source>
</evidence>
<dbReference type="RefSeq" id="WP_277732221.1">
    <property type="nucleotide sequence ID" value="NZ_CP120733.1"/>
</dbReference>
<dbReference type="Proteomes" id="UP001222800">
    <property type="component" value="Chromosome"/>
</dbReference>
<proteinExistence type="predicted"/>
<dbReference type="Gene3D" id="1.10.10.10">
    <property type="entry name" value="Winged helix-like DNA-binding domain superfamily/Winged helix DNA-binding domain"/>
    <property type="match status" value="1"/>
</dbReference>
<keyword evidence="6" id="KW-1185">Reference proteome</keyword>
<dbReference type="SUPFAM" id="SSF46785">
    <property type="entry name" value="Winged helix' DNA-binding domain"/>
    <property type="match status" value="1"/>
</dbReference>
<dbReference type="PROSITE" id="PS50995">
    <property type="entry name" value="HTH_MARR_2"/>
    <property type="match status" value="1"/>
</dbReference>
<evidence type="ECO:0000259" key="4">
    <source>
        <dbReference type="PROSITE" id="PS50995"/>
    </source>
</evidence>
<dbReference type="InterPro" id="IPR000835">
    <property type="entry name" value="HTH_MarR-typ"/>
</dbReference>
<keyword evidence="3" id="KW-0804">Transcription</keyword>
<feature type="domain" description="HTH marR-type" evidence="4">
    <location>
        <begin position="1"/>
        <end position="140"/>
    </location>
</feature>
<evidence type="ECO:0000256" key="3">
    <source>
        <dbReference type="ARBA" id="ARBA00023163"/>
    </source>
</evidence>
<organism evidence="5 6">
    <name type="scientific">Tepidibacter hydrothermalis</name>
    <dbReference type="NCBI Taxonomy" id="3036126"/>
    <lineage>
        <taxon>Bacteria</taxon>
        <taxon>Bacillati</taxon>
        <taxon>Bacillota</taxon>
        <taxon>Clostridia</taxon>
        <taxon>Peptostreptococcales</taxon>
        <taxon>Peptostreptococcaceae</taxon>
        <taxon>Tepidibacter</taxon>
    </lineage>
</organism>
<dbReference type="InterPro" id="IPR052067">
    <property type="entry name" value="Metal_resp_HTH_trans_reg"/>
</dbReference>
<dbReference type="EMBL" id="CP120733">
    <property type="protein sequence ID" value="WFD10243.1"/>
    <property type="molecule type" value="Genomic_DNA"/>
</dbReference>
<dbReference type="InterPro" id="IPR036388">
    <property type="entry name" value="WH-like_DNA-bd_sf"/>
</dbReference>
<evidence type="ECO:0000256" key="2">
    <source>
        <dbReference type="ARBA" id="ARBA00023125"/>
    </source>
</evidence>
<dbReference type="SMART" id="SM00347">
    <property type="entry name" value="HTH_MARR"/>
    <property type="match status" value="1"/>
</dbReference>
<keyword evidence="2" id="KW-0238">DNA-binding</keyword>
<dbReference type="Pfam" id="PF01047">
    <property type="entry name" value="MarR"/>
    <property type="match status" value="1"/>
</dbReference>
<evidence type="ECO:0000256" key="1">
    <source>
        <dbReference type="ARBA" id="ARBA00023015"/>
    </source>
</evidence>
<dbReference type="PANTHER" id="PTHR35790:SF4">
    <property type="entry name" value="HTH-TYPE TRANSCRIPTIONAL REGULATOR PCHR"/>
    <property type="match status" value="1"/>
</dbReference>
<accession>A0ABY8EHL2</accession>
<name>A0ABY8EHL2_9FIRM</name>
<gene>
    <name evidence="5" type="ORF">P4S50_18085</name>
</gene>
<dbReference type="InterPro" id="IPR036390">
    <property type="entry name" value="WH_DNA-bd_sf"/>
</dbReference>
<evidence type="ECO:0000313" key="5">
    <source>
        <dbReference type="EMBL" id="WFD10243.1"/>
    </source>
</evidence>
<reference evidence="5 6" key="1">
    <citation type="submission" date="2023-03" db="EMBL/GenBank/DDBJ databases">
        <title>Complete genome sequence of Tepidibacter sp. SWIR-1, isolated from a deep-sea hydrothermal vent.</title>
        <authorList>
            <person name="Li X."/>
        </authorList>
    </citation>
    <scope>NUCLEOTIDE SEQUENCE [LARGE SCALE GENOMIC DNA]</scope>
    <source>
        <strain evidence="5 6">SWIR-1</strain>
    </source>
</reference>